<evidence type="ECO:0008006" key="4">
    <source>
        <dbReference type="Google" id="ProtNLM"/>
    </source>
</evidence>
<name>A0ABS6CFK8_9ACTN</name>
<feature type="region of interest" description="Disordered" evidence="1">
    <location>
        <begin position="56"/>
        <end position="86"/>
    </location>
</feature>
<protein>
    <recommendedName>
        <fullName evidence="4">DNA-binding protein</fullName>
    </recommendedName>
</protein>
<keyword evidence="3" id="KW-1185">Reference proteome</keyword>
<dbReference type="Proteomes" id="UP000720508">
    <property type="component" value="Unassembled WGS sequence"/>
</dbReference>
<comment type="caution">
    <text evidence="2">The sequence shown here is derived from an EMBL/GenBank/DDBJ whole genome shotgun (WGS) entry which is preliminary data.</text>
</comment>
<evidence type="ECO:0000313" key="3">
    <source>
        <dbReference type="Proteomes" id="UP000720508"/>
    </source>
</evidence>
<dbReference type="EMBL" id="JAHLEM010000172">
    <property type="protein sequence ID" value="MBU3865707.1"/>
    <property type="molecule type" value="Genomic_DNA"/>
</dbReference>
<accession>A0ABS6CFK8</accession>
<proteinExistence type="predicted"/>
<evidence type="ECO:0000313" key="2">
    <source>
        <dbReference type="EMBL" id="MBU3865707.1"/>
    </source>
</evidence>
<evidence type="ECO:0000256" key="1">
    <source>
        <dbReference type="SAM" id="MobiDB-lite"/>
    </source>
</evidence>
<reference evidence="2 3" key="1">
    <citation type="submission" date="2021-06" db="EMBL/GenBank/DDBJ databases">
        <authorList>
            <person name="Pan X."/>
        </authorList>
    </citation>
    <scope>NUCLEOTIDE SEQUENCE [LARGE SCALE GENOMIC DNA]</scope>
    <source>
        <strain evidence="2 3">4503</strain>
    </source>
</reference>
<gene>
    <name evidence="2" type="ORF">KN815_16960</name>
</gene>
<organism evidence="2 3">
    <name type="scientific">Streptomyces niphimycinicus</name>
    <dbReference type="NCBI Taxonomy" id="2842201"/>
    <lineage>
        <taxon>Bacteria</taxon>
        <taxon>Bacillati</taxon>
        <taxon>Actinomycetota</taxon>
        <taxon>Actinomycetes</taxon>
        <taxon>Kitasatosporales</taxon>
        <taxon>Streptomycetaceae</taxon>
        <taxon>Streptomyces</taxon>
    </lineage>
</organism>
<sequence>MAYSTGEDGGRPMATGAWTAVDDRRVVPALGGLIDGTGMWRPGALTCIARTGGFLTGTWDPQGAEGQGEGRREGEGGSEDGPGVAGEGSWLRFIGRIGAVALRASVASTRPERRERLLALLEMWAESPFADPHARLRTGIVVTARAAVRDERGAAVGVGWPREGRRSFVELRTGDAEPPRLGEIEEAREVPRGWGSPEQLRRLVALVRERGPAPWDKAAVTLLRERTGMGRPAASLALAGLLERMYVPFLDADERATLRLKVAEAEDGASELARLSALERLELLADVLPEDPAELWEPDGMRGVAERLAEAWQARRGRRTVVPERTLKAVVELRLLRVSAAEFCAAFTQPAAEPGLGAPLDTWLKNSEHGPLLTDARWDIIRFQDRLRSVVPHLSWVYAELPAGDPVREGVPGLVRLLLKRLDHPGLLLRAGFPAGSGRTVADLQARFGFRPYAGPERLDVASIDDGLTVITDGTVSRRGDRSPPRVYFRPAFYGDDERSRALAEATSGYGREDLPLVEWLRGPARARIVERIESAPLPVGAYESNPAASAPDLVARVADALGLDEDAAALYLQLLALPAPTDRNVRTWNGWKTARHQAAAAALTGRGLVIEDKRPRAGRQVFLPGEWIHAKKPYQPMEAWKAKLIGVERSYNRRLENPLPLPSRTLPELFAHAWALVEKGEGPV</sequence>
<dbReference type="RefSeq" id="WP_216342773.1">
    <property type="nucleotide sequence ID" value="NZ_JAHLEM010000172.1"/>
</dbReference>